<protein>
    <submittedName>
        <fullName evidence="3">Piso0_002759 protein</fullName>
    </submittedName>
</protein>
<dbReference type="Gene3D" id="3.30.230.130">
    <property type="entry name" value="Cullin, Chain C, Domain 2"/>
    <property type="match status" value="1"/>
</dbReference>
<evidence type="ECO:0000259" key="2">
    <source>
        <dbReference type="PROSITE" id="PS50069"/>
    </source>
</evidence>
<dbReference type="SUPFAM" id="SSF75632">
    <property type="entry name" value="Cullin homology domain"/>
    <property type="match status" value="1"/>
</dbReference>
<evidence type="ECO:0000313" key="3">
    <source>
        <dbReference type="EMBL" id="CCE82986.1"/>
    </source>
</evidence>
<organism evidence="3 4">
    <name type="scientific">Pichia sorbitophila (strain ATCC MYA-4447 / BCRC 22081 / CBS 7064 / NBRC 10061 / NRRL Y-12695)</name>
    <name type="common">Hybrid yeast</name>
    <dbReference type="NCBI Taxonomy" id="559304"/>
    <lineage>
        <taxon>Eukaryota</taxon>
        <taxon>Fungi</taxon>
        <taxon>Dikarya</taxon>
        <taxon>Ascomycota</taxon>
        <taxon>Saccharomycotina</taxon>
        <taxon>Pichiomycetes</taxon>
        <taxon>Debaryomycetaceae</taxon>
        <taxon>Millerozyma</taxon>
    </lineage>
</organism>
<gene>
    <name evidence="3" type="primary">Piso0_002759</name>
    <name evidence="3" type="ORF">GNLVRS01_PISO0J18951g</name>
</gene>
<accession>G8YDF5</accession>
<dbReference type="GO" id="GO:0005680">
    <property type="term" value="C:anaphase-promoting complex"/>
    <property type="evidence" value="ECO:0007669"/>
    <property type="project" value="TreeGrafter"/>
</dbReference>
<dbReference type="Pfam" id="PF26557">
    <property type="entry name" value="Cullin_AB"/>
    <property type="match status" value="1"/>
</dbReference>
<dbReference type="GO" id="GO:0031625">
    <property type="term" value="F:ubiquitin protein ligase binding"/>
    <property type="evidence" value="ECO:0007669"/>
    <property type="project" value="InterPro"/>
</dbReference>
<evidence type="ECO:0000313" key="4">
    <source>
        <dbReference type="Proteomes" id="UP000005222"/>
    </source>
</evidence>
<dbReference type="InterPro" id="IPR044554">
    <property type="entry name" value="ANAPC2"/>
</dbReference>
<dbReference type="InterPro" id="IPR036317">
    <property type="entry name" value="Cullin_homology_sf"/>
</dbReference>
<dbReference type="InterPro" id="IPR016158">
    <property type="entry name" value="Cullin_homology"/>
</dbReference>
<evidence type="ECO:0000256" key="1">
    <source>
        <dbReference type="PROSITE-ProRule" id="PRU00330"/>
    </source>
</evidence>
<dbReference type="PANTHER" id="PTHR45957">
    <property type="entry name" value="ANAPHASE-PROMOTING COMPLEX SUBUNIT 2"/>
    <property type="match status" value="1"/>
</dbReference>
<dbReference type="EMBL" id="FO082050">
    <property type="protein sequence ID" value="CCE82986.1"/>
    <property type="molecule type" value="Genomic_DNA"/>
</dbReference>
<dbReference type="Proteomes" id="UP000005222">
    <property type="component" value="Chromosome J"/>
</dbReference>
<dbReference type="InterPro" id="IPR057975">
    <property type="entry name" value="TPR_ANAPC2"/>
</dbReference>
<dbReference type="InterPro" id="IPR059120">
    <property type="entry name" value="Cullin-like_AB"/>
</dbReference>
<feature type="domain" description="Cullin family profile" evidence="2">
    <location>
        <begin position="513"/>
        <end position="705"/>
    </location>
</feature>
<reference evidence="3 4" key="1">
    <citation type="journal article" date="2012" name="G3 (Bethesda)">
        <title>Pichia sorbitophila, an interspecies yeast hybrid reveals early steps of genome resolution following polyploidization.</title>
        <authorList>
            <person name="Leh Louis V."/>
            <person name="Despons L."/>
            <person name="Friedrich A."/>
            <person name="Martin T."/>
            <person name="Durrens P."/>
            <person name="Casaregola S."/>
            <person name="Neuveglise C."/>
            <person name="Fairhead C."/>
            <person name="Marck C."/>
            <person name="Cruz J.A."/>
            <person name="Straub M.L."/>
            <person name="Kugler V."/>
            <person name="Sacerdot C."/>
            <person name="Uzunov Z."/>
            <person name="Thierry A."/>
            <person name="Weiss S."/>
            <person name="Bleykasten C."/>
            <person name="De Montigny J."/>
            <person name="Jacques N."/>
            <person name="Jung P."/>
            <person name="Lemaire M."/>
            <person name="Mallet S."/>
            <person name="Morel G."/>
            <person name="Richard G.F."/>
            <person name="Sarkar A."/>
            <person name="Savel G."/>
            <person name="Schacherer J."/>
            <person name="Seret M.L."/>
            <person name="Talla E."/>
            <person name="Samson G."/>
            <person name="Jubin C."/>
            <person name="Poulain J."/>
            <person name="Vacherie B."/>
            <person name="Barbe V."/>
            <person name="Pelletier E."/>
            <person name="Sherman D.J."/>
            <person name="Westhof E."/>
            <person name="Weissenbach J."/>
            <person name="Baret P.V."/>
            <person name="Wincker P."/>
            <person name="Gaillardin C."/>
            <person name="Dujon B."/>
            <person name="Souciet J.L."/>
        </authorList>
    </citation>
    <scope>NUCLEOTIDE SEQUENCE [LARGE SCALE GENOMIC DNA]</scope>
    <source>
        <strain evidence="4">ATCC MYA-4447 / BCRC 22081 / CBS 7064 / NBRC 10061 / NRRL Y-12695</strain>
    </source>
</reference>
<dbReference type="AlphaFoldDB" id="G8YDF5"/>
<name>G8YDF5_PICSO</name>
<proteinExistence type="inferred from homology"/>
<dbReference type="STRING" id="559304.G8YDF5"/>
<dbReference type="PROSITE" id="PS50069">
    <property type="entry name" value="CULLIN_2"/>
    <property type="match status" value="1"/>
</dbReference>
<dbReference type="eggNOG" id="KOG2165">
    <property type="taxonomic scope" value="Eukaryota"/>
</dbReference>
<dbReference type="SMART" id="SM00182">
    <property type="entry name" value="CULLIN"/>
    <property type="match status" value="1"/>
</dbReference>
<dbReference type="Pfam" id="PF25773">
    <property type="entry name" value="TPR_ANAPC2"/>
    <property type="match status" value="1"/>
</dbReference>
<dbReference type="GO" id="GO:0007091">
    <property type="term" value="P:metaphase/anaphase transition of mitotic cell cycle"/>
    <property type="evidence" value="ECO:0007669"/>
    <property type="project" value="TreeGrafter"/>
</dbReference>
<comment type="similarity">
    <text evidence="1">Belongs to the cullin family.</text>
</comment>
<sequence>MIPTDHLNYDTDVCAFCVICSEINCFGEFTGLNCYSTLARMATIPISKDIITSIIPSSNLSDLGSTNGRTNDIENDISYLLSWLEAIWDKKQLVEEPTARVKSAIRSCLKDEYNQLEFVKLYNNTIRSTFMRDLKPILVSNNSLIQTVTSIKELQILNSQISKCLGLKEFPREVFDRNLNTLFRSVFSDRNMNLYDKLTKLLNDNLFQSETPQNYDTIRDTLILLSSIGLNEELNSITVNIAIERIKTYLFNTCLGLWDTPLLEQINSWIRKKLFPRFSMVVSLSDSDFDETYVYDLIKIAHTELVSLRIKEIFDLVSNYPSTTLALSELHQCVSFKSVNIDTHSSNNIRYNDSTCIGLSASFSNILNFSYNHLDKSSYSQAHQRAKLVDRFITLCNDKLLHSGANTVDIILCYISTIKSFLIIDPKGVLLDKVVRQIRRYLRSREDIIVKIVHGLLNESKENRLIELSDELINNRKKSITLDDSTDINWVPDPIDALPDFKKGKVTDIIESLISIFDSKEIFINEFTLLFGKRLLEIQGYDVSHIIYQLELLKARFGEAEFNTLDVMIRDIEESKLINSSLGNGNMPFQISVLSHIYWQSISQFESAIDDSLVVPESVHNQFREVEKRFSEIKTGRCLKLLPTLGRVKLELEVGDTVKPFEVSPMEASIISLFQDNPSVMTVETVVRSLQISEYAASKGLEFWEANNILRKINNSTYIINE</sequence>
<dbReference type="HOGENOM" id="CLU_007149_4_0_1"/>
<dbReference type="InParanoid" id="G8YDF5"/>
<keyword evidence="4" id="KW-1185">Reference proteome</keyword>
<dbReference type="GO" id="GO:0006511">
    <property type="term" value="P:ubiquitin-dependent protein catabolic process"/>
    <property type="evidence" value="ECO:0007669"/>
    <property type="project" value="InterPro"/>
</dbReference>
<dbReference type="OrthoDB" id="5581181at2759"/>
<dbReference type="GO" id="GO:0070979">
    <property type="term" value="P:protein K11-linked ubiquitination"/>
    <property type="evidence" value="ECO:0007669"/>
    <property type="project" value="TreeGrafter"/>
</dbReference>
<dbReference type="FunCoup" id="G8YDF5">
    <property type="interactions" value="1070"/>
</dbReference>
<dbReference type="PANTHER" id="PTHR45957:SF1">
    <property type="entry name" value="ANAPHASE-PROMOTING COMPLEX SUBUNIT 2"/>
    <property type="match status" value="1"/>
</dbReference>